<evidence type="ECO:0000256" key="2">
    <source>
        <dbReference type="ARBA" id="ARBA00022692"/>
    </source>
</evidence>
<evidence type="ECO:0008006" key="9">
    <source>
        <dbReference type="Google" id="ProtNLM"/>
    </source>
</evidence>
<evidence type="ECO:0000313" key="8">
    <source>
        <dbReference type="Proteomes" id="UP000004816"/>
    </source>
</evidence>
<evidence type="ECO:0000313" key="7">
    <source>
        <dbReference type="EMBL" id="EFV12216.1"/>
    </source>
</evidence>
<evidence type="ECO:0000256" key="1">
    <source>
        <dbReference type="ARBA" id="ARBA00004370"/>
    </source>
</evidence>
<dbReference type="RefSeq" id="WP_007471556.1">
    <property type="nucleotide sequence ID" value="NZ_KI391953.1"/>
</dbReference>
<evidence type="ECO:0000256" key="6">
    <source>
        <dbReference type="SAM" id="Phobius"/>
    </source>
</evidence>
<evidence type="ECO:0000256" key="5">
    <source>
        <dbReference type="SAM" id="MobiDB-lite"/>
    </source>
</evidence>
<keyword evidence="4 6" id="KW-0472">Membrane</keyword>
<comment type="caution">
    <text evidence="7">The sequence shown here is derived from an EMBL/GenBank/DDBJ whole genome shotgun (WGS) entry which is preliminary data.</text>
</comment>
<feature type="compositionally biased region" description="Low complexity" evidence="5">
    <location>
        <begin position="18"/>
        <end position="27"/>
    </location>
</feature>
<proteinExistence type="predicted"/>
<sequence>MTYPSSEQFPTIDPNRPATPSHASASPPNTPPPNNLGWAIAGAFFLLPLALAAFFSSSKVEVLWRLGDYAGAEKASADAKKYGSLALWIGLGLLVLGCVSYVGVIAAAVSSIPSH</sequence>
<dbReference type="Proteomes" id="UP000004816">
    <property type="component" value="Unassembled WGS sequence"/>
</dbReference>
<evidence type="ECO:0000256" key="4">
    <source>
        <dbReference type="ARBA" id="ARBA00023136"/>
    </source>
</evidence>
<dbReference type="GO" id="GO:0016020">
    <property type="term" value="C:membrane"/>
    <property type="evidence" value="ECO:0007669"/>
    <property type="project" value="UniProtKB-SubCell"/>
</dbReference>
<dbReference type="InterPro" id="IPR007593">
    <property type="entry name" value="CD225/Dispanin_fam"/>
</dbReference>
<dbReference type="STRING" id="679197.HMPREF9336_02908"/>
<name>E5XTT6_SEGRC</name>
<comment type="subcellular location">
    <subcellularLocation>
        <location evidence="1">Membrane</location>
    </subcellularLocation>
</comment>
<keyword evidence="8" id="KW-1185">Reference proteome</keyword>
<feature type="region of interest" description="Disordered" evidence="5">
    <location>
        <begin position="1"/>
        <end position="30"/>
    </location>
</feature>
<gene>
    <name evidence="7" type="ORF">HMPREF9336_02908</name>
</gene>
<dbReference type="OrthoDB" id="4775437at2"/>
<dbReference type="Pfam" id="PF04505">
    <property type="entry name" value="CD225"/>
    <property type="match status" value="1"/>
</dbReference>
<organism evidence="7 8">
    <name type="scientific">Segniliparus rugosus (strain ATCC BAA-974 / DSM 45345 / CCUG 50838 / CIP 108380 / JCM 13579 / CDC 945)</name>
    <dbReference type="NCBI Taxonomy" id="679197"/>
    <lineage>
        <taxon>Bacteria</taxon>
        <taxon>Bacillati</taxon>
        <taxon>Actinomycetota</taxon>
        <taxon>Actinomycetes</taxon>
        <taxon>Mycobacteriales</taxon>
        <taxon>Segniliparaceae</taxon>
        <taxon>Segniliparus</taxon>
    </lineage>
</organism>
<protein>
    <recommendedName>
        <fullName evidence="9">Interferon-induced transmembrane protein</fullName>
    </recommendedName>
</protein>
<keyword evidence="2 6" id="KW-0812">Transmembrane</keyword>
<feature type="transmembrane region" description="Helical" evidence="6">
    <location>
        <begin position="36"/>
        <end position="55"/>
    </location>
</feature>
<dbReference type="HOGENOM" id="CLU_135632_1_0_11"/>
<dbReference type="EMBL" id="ACZI02000001">
    <property type="protein sequence ID" value="EFV12216.1"/>
    <property type="molecule type" value="Genomic_DNA"/>
</dbReference>
<evidence type="ECO:0000256" key="3">
    <source>
        <dbReference type="ARBA" id="ARBA00022989"/>
    </source>
</evidence>
<reference evidence="7 8" key="1">
    <citation type="journal article" date="2011" name="Stand. Genomic Sci.">
        <title>High quality draft genome sequence of Segniliparus rugosus CDC 945(T)= (ATCC BAA-974(T)).</title>
        <authorList>
            <person name="Earl A.M."/>
            <person name="Desjardins C.A."/>
            <person name="Fitzgerald M.G."/>
            <person name="Arachchi H.M."/>
            <person name="Zeng Q."/>
            <person name="Mehta T."/>
            <person name="Griggs A."/>
            <person name="Birren B.W."/>
            <person name="Toney N.C."/>
            <person name="Carr J."/>
            <person name="Posey J."/>
            <person name="Butler W.R."/>
        </authorList>
    </citation>
    <scope>NUCLEOTIDE SEQUENCE [LARGE SCALE GENOMIC DNA]</scope>
    <source>
        <strain evidence="8">ATCC BAA-974 / DSM 45345 / CCUG 50838 / CIP 108380 / JCM 13579 / CDC 945</strain>
    </source>
</reference>
<accession>E5XTT6</accession>
<dbReference type="AlphaFoldDB" id="E5XTT6"/>
<feature type="transmembrane region" description="Helical" evidence="6">
    <location>
        <begin position="85"/>
        <end position="109"/>
    </location>
</feature>
<keyword evidence="3 6" id="KW-1133">Transmembrane helix</keyword>